<protein>
    <submittedName>
        <fullName evidence="1">Uncharacterized protein</fullName>
    </submittedName>
</protein>
<dbReference type="AlphaFoldDB" id="A0A1V2LML2"/>
<evidence type="ECO:0000313" key="1">
    <source>
        <dbReference type="EMBL" id="ONH73916.1"/>
    </source>
</evidence>
<dbReference type="EMBL" id="MQVM01000012">
    <property type="protein sequence ID" value="ONH73916.1"/>
    <property type="molecule type" value="Genomic_DNA"/>
</dbReference>
<name>A0A1V2LML2_PICKU</name>
<sequence>MVLWWTHAHPQDYELVYVLEVGYVRNHHYFGKLD</sequence>
<evidence type="ECO:0000313" key="2">
    <source>
        <dbReference type="Proteomes" id="UP000189274"/>
    </source>
</evidence>
<reference evidence="2" key="1">
    <citation type="journal article" date="2017" name="Genome Announc.">
        <title>Genome sequences of Cyberlindnera fabianii 65, Pichia kudriavzevii 129, and Saccharomyces cerevisiae 131 isolated from fermented masau fruits in Zimbabwe.</title>
        <authorList>
            <person name="van Rijswijck I.M.H."/>
            <person name="Derks M.F.L."/>
            <person name="Abee T."/>
            <person name="de Ridder D."/>
            <person name="Smid E.J."/>
        </authorList>
    </citation>
    <scope>NUCLEOTIDE SEQUENCE [LARGE SCALE GENOMIC DNA]</scope>
    <source>
        <strain evidence="2">129</strain>
    </source>
</reference>
<dbReference type="Proteomes" id="UP000189274">
    <property type="component" value="Unassembled WGS sequence"/>
</dbReference>
<proteinExistence type="predicted"/>
<accession>A0A1V2LML2</accession>
<comment type="caution">
    <text evidence="1">The sequence shown here is derived from an EMBL/GenBank/DDBJ whole genome shotgun (WGS) entry which is preliminary data.</text>
</comment>
<gene>
    <name evidence="1" type="ORF">BOH78_2767</name>
</gene>
<organism evidence="1 2">
    <name type="scientific">Pichia kudriavzevii</name>
    <name type="common">Yeast</name>
    <name type="synonym">Issatchenkia orientalis</name>
    <dbReference type="NCBI Taxonomy" id="4909"/>
    <lineage>
        <taxon>Eukaryota</taxon>
        <taxon>Fungi</taxon>
        <taxon>Dikarya</taxon>
        <taxon>Ascomycota</taxon>
        <taxon>Saccharomycotina</taxon>
        <taxon>Pichiomycetes</taxon>
        <taxon>Pichiales</taxon>
        <taxon>Pichiaceae</taxon>
        <taxon>Pichia</taxon>
    </lineage>
</organism>